<evidence type="ECO:0000313" key="1">
    <source>
        <dbReference type="EMBL" id="MBN8196804.1"/>
    </source>
</evidence>
<comment type="caution">
    <text evidence="1">The sequence shown here is derived from an EMBL/GenBank/DDBJ whole genome shotgun (WGS) entry which is preliminary data.</text>
</comment>
<proteinExistence type="predicted"/>
<dbReference type="Proteomes" id="UP000664405">
    <property type="component" value="Unassembled WGS sequence"/>
</dbReference>
<dbReference type="RefSeq" id="WP_206927344.1">
    <property type="nucleotide sequence ID" value="NZ_JAEKJW010000002.1"/>
</dbReference>
<dbReference type="EMBL" id="JAEKJW010000002">
    <property type="protein sequence ID" value="MBN8196804.1"/>
    <property type="molecule type" value="Genomic_DNA"/>
</dbReference>
<evidence type="ECO:0000313" key="2">
    <source>
        <dbReference type="Proteomes" id="UP000664405"/>
    </source>
</evidence>
<name>A0A8I1M8N5_9PROT</name>
<protein>
    <submittedName>
        <fullName evidence="1">Uncharacterized protein</fullName>
    </submittedName>
</protein>
<organism evidence="1 2">
    <name type="scientific">Thalassospira povalilytica</name>
    <dbReference type="NCBI Taxonomy" id="732237"/>
    <lineage>
        <taxon>Bacteria</taxon>
        <taxon>Pseudomonadati</taxon>
        <taxon>Pseudomonadota</taxon>
        <taxon>Alphaproteobacteria</taxon>
        <taxon>Rhodospirillales</taxon>
        <taxon>Thalassospiraceae</taxon>
        <taxon>Thalassospira</taxon>
    </lineage>
</organism>
<reference evidence="1" key="1">
    <citation type="submission" date="2020-12" db="EMBL/GenBank/DDBJ databases">
        <title>Oil enriched cultivation method for isolating marine PHA-producing bacteria.</title>
        <authorList>
            <person name="Zheng W."/>
            <person name="Yu S."/>
            <person name="Huang Y."/>
        </authorList>
    </citation>
    <scope>NUCLEOTIDE SEQUENCE</scope>
    <source>
        <strain evidence="1">SY-2-3</strain>
    </source>
</reference>
<accession>A0A8I1M8N5</accession>
<dbReference type="AlphaFoldDB" id="A0A8I1M8N5"/>
<gene>
    <name evidence="1" type="ORF">JF547_10040</name>
</gene>
<sequence>MGLIKTCEDVMIMALTPDTLINNIFARLTAKTPQADIGDNIRKTRGANHKPVSMAIRSHAQPTHLLAGIRVTGVVF</sequence>